<evidence type="ECO:0000313" key="6">
    <source>
        <dbReference type="Proteomes" id="UP000255139"/>
    </source>
</evidence>
<evidence type="ECO:0000256" key="1">
    <source>
        <dbReference type="ARBA" id="ARBA00006484"/>
    </source>
</evidence>
<comment type="similarity">
    <text evidence="1">Belongs to the short-chain dehydrogenases/reductases (SDR) family.</text>
</comment>
<keyword evidence="6" id="KW-1185">Reference proteome</keyword>
<dbReference type="GO" id="GO:0141148">
    <property type="term" value="F:enoyl-[acyl-carrier-protein] reductase (NADPH) activity"/>
    <property type="evidence" value="ECO:0007669"/>
    <property type="project" value="UniProtKB-EC"/>
</dbReference>
<dbReference type="PANTHER" id="PTHR42760">
    <property type="entry name" value="SHORT-CHAIN DEHYDROGENASES/REDUCTASES FAMILY MEMBER"/>
    <property type="match status" value="1"/>
</dbReference>
<name>A0A099TYK7_9HELI</name>
<protein>
    <submittedName>
        <fullName evidence="3">7-alpha-hydroxysteroid dehydrogenase</fullName>
        <ecNumber evidence="3">1.1.1.159</ecNumber>
        <ecNumber evidence="3">1.3.1.10</ecNumber>
    </submittedName>
    <submittedName>
        <fullName evidence="4">Enoyl-ACP reductase</fullName>
    </submittedName>
</protein>
<sequence length="267" mass="29025">MSNTPTNTAEYMKGKTLVISGATRGIGKAILYKFAQHGVNVAFTYNKNEEEAQKIIQDVESKYQIKAVSYPLNVLEPEQYIALYDKIDKDFDRVDFFVSNAIIYGRSVVGGFAPFMRLKPNGLNNIYTATVLAFVVGAQEAVKRMQKVGGGNIVSLSSTGNLVYMPNYAGHGNSKNAVETMVKYAAQDLGEFNIRVNAVSGGPIDTDALRAFPDYAEVKAKVESQSPLKRMGTPQDLAGAAFFLCDNTQSAWLTGQTIVIDGGTTFV</sequence>
<reference evidence="4 5" key="1">
    <citation type="journal article" date="2014" name="Genome Announc.">
        <title>Draft genome sequences of eight enterohepatic helicobacter species isolated from both laboratory and wild rodents.</title>
        <authorList>
            <person name="Sheh A."/>
            <person name="Shen Z."/>
            <person name="Fox J.G."/>
        </authorList>
    </citation>
    <scope>NUCLEOTIDE SEQUENCE [LARGE SCALE GENOMIC DNA]</scope>
    <source>
        <strain evidence="4 5">ST1</strain>
    </source>
</reference>
<dbReference type="EMBL" id="UGJE01000002">
    <property type="protein sequence ID" value="STQ86340.1"/>
    <property type="molecule type" value="Genomic_DNA"/>
</dbReference>
<dbReference type="InterPro" id="IPR002347">
    <property type="entry name" value="SDR_fam"/>
</dbReference>
<dbReference type="PRINTS" id="PR00081">
    <property type="entry name" value="GDHRDH"/>
</dbReference>
<gene>
    <name evidence="3" type="primary">fabL</name>
    <name evidence="4" type="ORF">LS73_000800</name>
    <name evidence="3" type="ORF">NCTC12714_01145</name>
</gene>
<evidence type="ECO:0000313" key="3">
    <source>
        <dbReference type="EMBL" id="STQ86340.1"/>
    </source>
</evidence>
<dbReference type="Gene3D" id="3.40.50.720">
    <property type="entry name" value="NAD(P)-binding Rossmann-like Domain"/>
    <property type="match status" value="1"/>
</dbReference>
<dbReference type="EMBL" id="JRPD02000001">
    <property type="protein sequence ID" value="TLE01700.1"/>
    <property type="molecule type" value="Genomic_DNA"/>
</dbReference>
<dbReference type="OrthoDB" id="9789398at2"/>
<evidence type="ECO:0000313" key="4">
    <source>
        <dbReference type="EMBL" id="TLE01700.1"/>
    </source>
</evidence>
<dbReference type="InterPro" id="IPR036291">
    <property type="entry name" value="NAD(P)-bd_dom_sf"/>
</dbReference>
<accession>A0A099TYK7</accession>
<dbReference type="EC" id="1.1.1.159" evidence="3"/>
<dbReference type="SUPFAM" id="SSF51735">
    <property type="entry name" value="NAD(P)-binding Rossmann-fold domains"/>
    <property type="match status" value="1"/>
</dbReference>
<dbReference type="Pfam" id="PF13561">
    <property type="entry name" value="adh_short_C2"/>
    <property type="match status" value="1"/>
</dbReference>
<keyword evidence="2 3" id="KW-0560">Oxidoreductase</keyword>
<dbReference type="AlphaFoldDB" id="A0A099TYK7"/>
<dbReference type="GO" id="GO:0008709">
    <property type="term" value="F:cholate 7-alpha-dehydrogenase (NAD+) activity"/>
    <property type="evidence" value="ECO:0007669"/>
    <property type="project" value="UniProtKB-EC"/>
</dbReference>
<dbReference type="Proteomes" id="UP000029922">
    <property type="component" value="Unassembled WGS sequence"/>
</dbReference>
<evidence type="ECO:0000313" key="5">
    <source>
        <dbReference type="Proteomes" id="UP000029922"/>
    </source>
</evidence>
<dbReference type="Proteomes" id="UP000255139">
    <property type="component" value="Unassembled WGS sequence"/>
</dbReference>
<proteinExistence type="inferred from homology"/>
<evidence type="ECO:0000256" key="2">
    <source>
        <dbReference type="ARBA" id="ARBA00023002"/>
    </source>
</evidence>
<dbReference type="STRING" id="216.LS73_02230"/>
<dbReference type="PANTHER" id="PTHR42760:SF115">
    <property type="entry name" value="3-OXOACYL-[ACYL-CARRIER-PROTEIN] REDUCTASE FABG"/>
    <property type="match status" value="1"/>
</dbReference>
<dbReference type="NCBIfam" id="NF006267">
    <property type="entry name" value="PRK08416.1"/>
    <property type="match status" value="1"/>
</dbReference>
<organism evidence="3 6">
    <name type="scientific">Helicobacter muridarum</name>
    <dbReference type="NCBI Taxonomy" id="216"/>
    <lineage>
        <taxon>Bacteria</taxon>
        <taxon>Pseudomonadati</taxon>
        <taxon>Campylobacterota</taxon>
        <taxon>Epsilonproteobacteria</taxon>
        <taxon>Campylobacterales</taxon>
        <taxon>Helicobacteraceae</taxon>
        <taxon>Helicobacter</taxon>
    </lineage>
</organism>
<dbReference type="EC" id="1.3.1.10" evidence="3"/>
<reference evidence="3 6" key="2">
    <citation type="submission" date="2018-06" db="EMBL/GenBank/DDBJ databases">
        <authorList>
            <consortium name="Pathogen Informatics"/>
            <person name="Doyle S."/>
        </authorList>
    </citation>
    <scope>NUCLEOTIDE SEQUENCE [LARGE SCALE GENOMIC DNA]</scope>
    <source>
        <strain evidence="3 6">NCTC12714</strain>
    </source>
</reference>